<reference evidence="1 2" key="1">
    <citation type="submission" date="2020-07" db="EMBL/GenBank/DDBJ databases">
        <title>Genomic analyses of the natural microbiome of Caenorhabditis elegans.</title>
        <authorList>
            <person name="Samuel B."/>
        </authorList>
    </citation>
    <scope>NUCLEOTIDE SEQUENCE [LARGE SCALE GENOMIC DNA]</scope>
    <source>
        <strain evidence="1 2">BIGb0408</strain>
    </source>
</reference>
<dbReference type="SUPFAM" id="SSF55961">
    <property type="entry name" value="Bet v1-like"/>
    <property type="match status" value="1"/>
</dbReference>
<dbReference type="AlphaFoldDB" id="A0A7Z0BP63"/>
<organism evidence="1 2">
    <name type="scientific">Phytopseudomonas flavescens</name>
    <dbReference type="NCBI Taxonomy" id="29435"/>
    <lineage>
        <taxon>Bacteria</taxon>
        <taxon>Pseudomonadati</taxon>
        <taxon>Pseudomonadota</taxon>
        <taxon>Gammaproteobacteria</taxon>
        <taxon>Pseudomonadales</taxon>
        <taxon>Pseudomonadaceae</taxon>
        <taxon>Phytopseudomonas</taxon>
    </lineage>
</organism>
<accession>A0A7Z0BP63</accession>
<dbReference type="InterPro" id="IPR023393">
    <property type="entry name" value="START-like_dom_sf"/>
</dbReference>
<keyword evidence="2" id="KW-1185">Reference proteome</keyword>
<proteinExistence type="predicted"/>
<dbReference type="RefSeq" id="WP_179537638.1">
    <property type="nucleotide sequence ID" value="NZ_JACBYV010000001.1"/>
</dbReference>
<gene>
    <name evidence="1" type="ORF">FHR27_000393</name>
</gene>
<evidence type="ECO:0000313" key="2">
    <source>
        <dbReference type="Proteomes" id="UP000578688"/>
    </source>
</evidence>
<evidence type="ECO:0000313" key="1">
    <source>
        <dbReference type="EMBL" id="NYH71783.1"/>
    </source>
</evidence>
<comment type="caution">
    <text evidence="1">The sequence shown here is derived from an EMBL/GenBank/DDBJ whole genome shotgun (WGS) entry which is preliminary data.</text>
</comment>
<dbReference type="EMBL" id="JACBYV010000001">
    <property type="protein sequence ID" value="NYH71783.1"/>
    <property type="molecule type" value="Genomic_DNA"/>
</dbReference>
<dbReference type="Proteomes" id="UP000578688">
    <property type="component" value="Unassembled WGS sequence"/>
</dbReference>
<evidence type="ECO:0008006" key="3">
    <source>
        <dbReference type="Google" id="ProtNLM"/>
    </source>
</evidence>
<dbReference type="Gene3D" id="3.30.530.20">
    <property type="match status" value="1"/>
</dbReference>
<name>A0A7Z0BP63_9GAMM</name>
<protein>
    <recommendedName>
        <fullName evidence="3">Polyketide cyclase / dehydrase and lipid transport</fullName>
    </recommendedName>
</protein>
<sequence length="155" mass="17931">MAIRKIKLIMPCPSAVAFEAFHDHRVRMHWDSLLSHAAVEDGSSHPYVGAISCNQGRGWKRLFAMRTRFVNYKPPHLAAAVLVAPQGCFQEWAASLHHRDLDNDKSELTYTFSLRLRPQWLGWLLNPMVNKLFETETRRRFAAMATYLNDRHKGQ</sequence>